<feature type="domain" description="Methyltransferase" evidence="1">
    <location>
        <begin position="27"/>
        <end position="138"/>
    </location>
</feature>
<dbReference type="InterPro" id="IPR025714">
    <property type="entry name" value="Methyltranfer_dom"/>
</dbReference>
<keyword evidence="2" id="KW-0489">Methyltransferase</keyword>
<reference evidence="3" key="1">
    <citation type="submission" date="2016-10" db="EMBL/GenBank/DDBJ databases">
        <authorList>
            <person name="Varghese N."/>
            <person name="Submissions S."/>
        </authorList>
    </citation>
    <scope>NUCLEOTIDE SEQUENCE [LARGE SCALE GENOMIC DNA]</scope>
    <source>
        <strain evidence="3">DSM 8344</strain>
    </source>
</reference>
<dbReference type="GO" id="GO:0032259">
    <property type="term" value="P:methylation"/>
    <property type="evidence" value="ECO:0007669"/>
    <property type="project" value="UniProtKB-KW"/>
</dbReference>
<protein>
    <submittedName>
        <fullName evidence="2">Methyltransferase domain-containing protein</fullName>
    </submittedName>
</protein>
<dbReference type="GO" id="GO:0008168">
    <property type="term" value="F:methyltransferase activity"/>
    <property type="evidence" value="ECO:0007669"/>
    <property type="project" value="UniProtKB-KW"/>
</dbReference>
<dbReference type="InterPro" id="IPR029063">
    <property type="entry name" value="SAM-dependent_MTases_sf"/>
</dbReference>
<dbReference type="AlphaFoldDB" id="A0A1G8FR46"/>
<keyword evidence="3" id="KW-1185">Reference proteome</keyword>
<organism evidence="2 3">
    <name type="scientific">Desulfosporosinus hippei DSM 8344</name>
    <dbReference type="NCBI Taxonomy" id="1121419"/>
    <lineage>
        <taxon>Bacteria</taxon>
        <taxon>Bacillati</taxon>
        <taxon>Bacillota</taxon>
        <taxon>Clostridia</taxon>
        <taxon>Eubacteriales</taxon>
        <taxon>Desulfitobacteriaceae</taxon>
        <taxon>Desulfosporosinus</taxon>
    </lineage>
</organism>
<dbReference type="PANTHER" id="PTHR43861">
    <property type="entry name" value="TRANS-ACONITATE 2-METHYLTRANSFERASE-RELATED"/>
    <property type="match status" value="1"/>
</dbReference>
<gene>
    <name evidence="2" type="ORF">SAMN05443529_12051</name>
</gene>
<dbReference type="OrthoDB" id="7365827at2"/>
<dbReference type="Gene3D" id="3.40.50.150">
    <property type="entry name" value="Vaccinia Virus protein VP39"/>
    <property type="match status" value="1"/>
</dbReference>
<sequence>MNEKGLKAFMINQREDFTYRLLMDAGIKKGFRILDVGCGSGDVTLLAAEIVGDDGEVIGFDTNEAALDIARNAAVERRIINAKFIKAEISGLPQDIGRFDAIIGRRVLMYQPDATHSVKSLLPYLKTNGLVVFQESDSIGSFKNMYLPLHTQAQAWIWDTVAKEGGNVHIGSNLYCVFKQAGLTIAQVRAEAVLQTPETGSDLAWVVKMMLPRIIQSGTANQKEIDIDLLEERLNAERQNADAVFVRDMTFGIWGTMQA</sequence>
<dbReference type="RefSeq" id="WP_092334675.1">
    <property type="nucleotide sequence ID" value="NZ_FNCP01000020.1"/>
</dbReference>
<name>A0A1G8FR46_9FIRM</name>
<dbReference type="Proteomes" id="UP000198656">
    <property type="component" value="Unassembled WGS sequence"/>
</dbReference>
<evidence type="ECO:0000313" key="3">
    <source>
        <dbReference type="Proteomes" id="UP000198656"/>
    </source>
</evidence>
<dbReference type="SUPFAM" id="SSF53335">
    <property type="entry name" value="S-adenosyl-L-methionine-dependent methyltransferases"/>
    <property type="match status" value="1"/>
</dbReference>
<proteinExistence type="predicted"/>
<evidence type="ECO:0000259" key="1">
    <source>
        <dbReference type="Pfam" id="PF13847"/>
    </source>
</evidence>
<dbReference type="STRING" id="1121419.SAMN05443529_12051"/>
<accession>A0A1G8FR46</accession>
<dbReference type="Pfam" id="PF13847">
    <property type="entry name" value="Methyltransf_31"/>
    <property type="match status" value="1"/>
</dbReference>
<evidence type="ECO:0000313" key="2">
    <source>
        <dbReference type="EMBL" id="SDH84633.1"/>
    </source>
</evidence>
<keyword evidence="2" id="KW-0808">Transferase</keyword>
<dbReference type="CDD" id="cd02440">
    <property type="entry name" value="AdoMet_MTases"/>
    <property type="match status" value="1"/>
</dbReference>
<dbReference type="EMBL" id="FNCP01000020">
    <property type="protein sequence ID" value="SDH84633.1"/>
    <property type="molecule type" value="Genomic_DNA"/>
</dbReference>